<feature type="domain" description="C2H2-type" evidence="3">
    <location>
        <begin position="689"/>
        <end position="717"/>
    </location>
</feature>
<feature type="region of interest" description="Disordered" evidence="2">
    <location>
        <begin position="295"/>
        <end position="402"/>
    </location>
</feature>
<keyword evidence="1" id="KW-0863">Zinc-finger</keyword>
<feature type="compositionally biased region" description="Basic and acidic residues" evidence="2">
    <location>
        <begin position="65"/>
        <end position="78"/>
    </location>
</feature>
<name>A0A8H4VUF0_9AGAR</name>
<feature type="compositionally biased region" description="Low complexity" evidence="2">
    <location>
        <begin position="108"/>
        <end position="121"/>
    </location>
</feature>
<dbReference type="PROSITE" id="PS50157">
    <property type="entry name" value="ZINC_FINGER_C2H2_2"/>
    <property type="match status" value="1"/>
</dbReference>
<organism evidence="4 5">
    <name type="scientific">Agrocybe pediades</name>
    <dbReference type="NCBI Taxonomy" id="84607"/>
    <lineage>
        <taxon>Eukaryota</taxon>
        <taxon>Fungi</taxon>
        <taxon>Dikarya</taxon>
        <taxon>Basidiomycota</taxon>
        <taxon>Agaricomycotina</taxon>
        <taxon>Agaricomycetes</taxon>
        <taxon>Agaricomycetidae</taxon>
        <taxon>Agaricales</taxon>
        <taxon>Agaricineae</taxon>
        <taxon>Strophariaceae</taxon>
        <taxon>Agrocybe</taxon>
    </lineage>
</organism>
<keyword evidence="1" id="KW-0479">Metal-binding</keyword>
<feature type="region of interest" description="Disordered" evidence="2">
    <location>
        <begin position="438"/>
        <end position="687"/>
    </location>
</feature>
<feature type="compositionally biased region" description="Polar residues" evidence="2">
    <location>
        <begin position="37"/>
        <end position="49"/>
    </location>
</feature>
<feature type="compositionally biased region" description="Low complexity" evidence="2">
    <location>
        <begin position="438"/>
        <end position="455"/>
    </location>
</feature>
<dbReference type="PROSITE" id="PS00028">
    <property type="entry name" value="ZINC_FINGER_C2H2_1"/>
    <property type="match status" value="1"/>
</dbReference>
<reference evidence="4 5" key="1">
    <citation type="submission" date="2019-12" db="EMBL/GenBank/DDBJ databases">
        <authorList>
            <person name="Floudas D."/>
            <person name="Bentzer J."/>
            <person name="Ahren D."/>
            <person name="Johansson T."/>
            <person name="Persson P."/>
            <person name="Tunlid A."/>
        </authorList>
    </citation>
    <scope>NUCLEOTIDE SEQUENCE [LARGE SCALE GENOMIC DNA]</scope>
    <source>
        <strain evidence="4 5">CBS 102.39</strain>
    </source>
</reference>
<evidence type="ECO:0000256" key="2">
    <source>
        <dbReference type="SAM" id="MobiDB-lite"/>
    </source>
</evidence>
<sequence length="797" mass="89852">MTLRRISESNPWRSTNYSLRDNHDRDDNDSDYSDDSQPASWANHYNASTRPWPIDPYQPQSSRQSEARSPEPRFDRHKLSNLRTTSIPTPSQAPSRPQVPSSPRPHPYSRATSPSRSRSPGPYYPPPSPVERGRPSDSRWRGTSPPPLSRDHYSSRYSPPNARPEVPTYRRSPPRKSHVSHSYSSLQQTNDHYDDYYYYASRDTYSDTRVRYHGQRDNSETSPPPGHRVRTLRGRDGNTETPHITTAKVSPPNPAPYAPNYARSRPAEEHVPYRVIRGPEPSQLRTQSHLDSITLPPISELDRLPPINALRDSGYGPPSGRDDASRRQNLPPLSKTIQDLFRPTTRDLPRVMHRPYAMRTPPPPSFERQHEASSSRFVQRPVRELHPSEPMNNGNGQRPAASNTVPSAVIQIPEANLENGYKIQSTATTMRNLNDYIPGAEQAEPPQAPSAANAADRPTETATREPSVSSDEPATSIFESDDSSDEYVTDDEAVRKTTRRRPRKSRRLAASKGEPLPEEPDEMAVDEEEEEDASMSAQEADGQSQTDAVKDHTLPVPGPADGRRPKSQQTPWNTQGAPTFKVARQAAGLPPAPPSGTLMKDKGLTWDFSIPEMNDDGSNKEKDGETRKARRRSAASTQRKKAALRQNMERASKTADEDEVDELAEDDDDDFVQVRDSRGPRPKTKKGSFKCPQCTIMFTRNFDMSRHIKTVHETAPEEVLQTRTCPCCFTIPSRRDAFRRHLLRVPMSCNRLAQICGKPQPVIQGSQLEALYEMCRQMDLRVPEVARKHLGLPDYDD</sequence>
<feature type="compositionally biased region" description="Acidic residues" evidence="2">
    <location>
        <begin position="479"/>
        <end position="491"/>
    </location>
</feature>
<feature type="compositionally biased region" description="Basic residues" evidence="2">
    <location>
        <begin position="628"/>
        <end position="643"/>
    </location>
</feature>
<feature type="region of interest" description="Disordered" evidence="2">
    <location>
        <begin position="212"/>
        <end position="255"/>
    </location>
</feature>
<evidence type="ECO:0000259" key="3">
    <source>
        <dbReference type="PROSITE" id="PS50157"/>
    </source>
</evidence>
<accession>A0A8H4VUF0</accession>
<feature type="region of interest" description="Disordered" evidence="2">
    <location>
        <begin position="1"/>
        <end position="189"/>
    </location>
</feature>
<feature type="compositionally biased region" description="Polar residues" evidence="2">
    <location>
        <begin position="567"/>
        <end position="577"/>
    </location>
</feature>
<feature type="compositionally biased region" description="Polar residues" evidence="2">
    <location>
        <begin position="8"/>
        <end position="17"/>
    </location>
</feature>
<dbReference type="Proteomes" id="UP000521872">
    <property type="component" value="Unassembled WGS sequence"/>
</dbReference>
<dbReference type="Gene3D" id="3.30.160.60">
    <property type="entry name" value="Classic Zinc Finger"/>
    <property type="match status" value="1"/>
</dbReference>
<dbReference type="EMBL" id="JAACJL010000015">
    <property type="protein sequence ID" value="KAF4620715.1"/>
    <property type="molecule type" value="Genomic_DNA"/>
</dbReference>
<keyword evidence="5" id="KW-1185">Reference proteome</keyword>
<feature type="compositionally biased region" description="Polar residues" evidence="2">
    <location>
        <begin position="390"/>
        <end position="402"/>
    </location>
</feature>
<dbReference type="AlphaFoldDB" id="A0A8H4VUF0"/>
<evidence type="ECO:0000313" key="5">
    <source>
        <dbReference type="Proteomes" id="UP000521872"/>
    </source>
</evidence>
<dbReference type="GO" id="GO:0008270">
    <property type="term" value="F:zinc ion binding"/>
    <property type="evidence" value="ECO:0007669"/>
    <property type="project" value="UniProtKB-KW"/>
</dbReference>
<protein>
    <recommendedName>
        <fullName evidence="3">C2H2-type domain-containing protein</fullName>
    </recommendedName>
</protein>
<feature type="compositionally biased region" description="Acidic residues" evidence="2">
    <location>
        <begin position="516"/>
        <end position="533"/>
    </location>
</feature>
<feature type="compositionally biased region" description="Polar residues" evidence="2">
    <location>
        <begin position="464"/>
        <end position="473"/>
    </location>
</feature>
<keyword evidence="1" id="KW-0862">Zinc</keyword>
<dbReference type="SMART" id="SM00355">
    <property type="entry name" value="ZnF_C2H2"/>
    <property type="match status" value="1"/>
</dbReference>
<dbReference type="InterPro" id="IPR013087">
    <property type="entry name" value="Znf_C2H2_type"/>
</dbReference>
<feature type="compositionally biased region" description="Basic and acidic residues" evidence="2">
    <location>
        <begin position="617"/>
        <end position="627"/>
    </location>
</feature>
<feature type="compositionally biased region" description="Basic and acidic residues" evidence="2">
    <location>
        <begin position="131"/>
        <end position="140"/>
    </location>
</feature>
<evidence type="ECO:0000256" key="1">
    <source>
        <dbReference type="PROSITE-ProRule" id="PRU00042"/>
    </source>
</evidence>
<feature type="compositionally biased region" description="Basic residues" evidence="2">
    <location>
        <begin position="496"/>
        <end position="509"/>
    </location>
</feature>
<feature type="compositionally biased region" description="Polar residues" evidence="2">
    <location>
        <begin position="239"/>
        <end position="248"/>
    </location>
</feature>
<evidence type="ECO:0000313" key="4">
    <source>
        <dbReference type="EMBL" id="KAF4620715.1"/>
    </source>
</evidence>
<gene>
    <name evidence="4" type="ORF">D9613_000836</name>
</gene>
<feature type="compositionally biased region" description="Low complexity" evidence="2">
    <location>
        <begin position="90"/>
        <end position="99"/>
    </location>
</feature>
<feature type="compositionally biased region" description="Polar residues" evidence="2">
    <location>
        <begin position="180"/>
        <end position="189"/>
    </location>
</feature>
<feature type="compositionally biased region" description="Acidic residues" evidence="2">
    <location>
        <begin position="656"/>
        <end position="671"/>
    </location>
</feature>
<proteinExistence type="predicted"/>
<comment type="caution">
    <text evidence="4">The sequence shown here is derived from an EMBL/GenBank/DDBJ whole genome shotgun (WGS) entry which is preliminary data.</text>
</comment>